<feature type="domain" description="UDP-N-acetylglucosamine 2-epimerase" evidence="5">
    <location>
        <begin position="26"/>
        <end position="367"/>
    </location>
</feature>
<comment type="caution">
    <text evidence="6">The sequence shown here is derived from an EMBL/GenBank/DDBJ whole genome shotgun (WGS) entry which is preliminary data.</text>
</comment>
<reference evidence="6 7" key="1">
    <citation type="submission" date="2020-07" db="EMBL/GenBank/DDBJ databases">
        <title>Draft genome and description of Corynebacterium haemomassiliense strain Marseile-Q3615 sp. nov.</title>
        <authorList>
            <person name="Boxberger M."/>
            <person name="La Scola B."/>
        </authorList>
    </citation>
    <scope>NUCLEOTIDE SEQUENCE [LARGE SCALE GENOMIC DNA]</scope>
    <source>
        <strain evidence="6 7">Marseille-Q3615</strain>
    </source>
</reference>
<keyword evidence="7" id="KW-1185">Reference proteome</keyword>
<evidence type="ECO:0000256" key="1">
    <source>
        <dbReference type="ARBA" id="ARBA00023235"/>
    </source>
</evidence>
<gene>
    <name evidence="6" type="primary">wecB</name>
    <name evidence="6" type="ORF">H0193_05080</name>
</gene>
<dbReference type="PANTHER" id="PTHR43174">
    <property type="entry name" value="UDP-N-ACETYLGLUCOSAMINE 2-EPIMERASE"/>
    <property type="match status" value="1"/>
</dbReference>
<keyword evidence="1 4" id="KW-0413">Isomerase</keyword>
<protein>
    <recommendedName>
        <fullName evidence="3">UDP-N-acetylglucosamine 2-epimerase (non-hydrolyzing)</fullName>
        <ecNumber evidence="3">5.1.3.14</ecNumber>
    </recommendedName>
</protein>
<evidence type="ECO:0000259" key="5">
    <source>
        <dbReference type="Pfam" id="PF02350"/>
    </source>
</evidence>
<dbReference type="InterPro" id="IPR003331">
    <property type="entry name" value="UDP_GlcNAc_Epimerase_2_dom"/>
</dbReference>
<dbReference type="Proteomes" id="UP000523682">
    <property type="component" value="Unassembled WGS sequence"/>
</dbReference>
<evidence type="ECO:0000256" key="4">
    <source>
        <dbReference type="RuleBase" id="RU003513"/>
    </source>
</evidence>
<evidence type="ECO:0000256" key="3">
    <source>
        <dbReference type="ARBA" id="ARBA00038858"/>
    </source>
</evidence>
<evidence type="ECO:0000313" key="7">
    <source>
        <dbReference type="Proteomes" id="UP000523682"/>
    </source>
</evidence>
<evidence type="ECO:0000256" key="2">
    <source>
        <dbReference type="ARBA" id="ARBA00038209"/>
    </source>
</evidence>
<proteinExistence type="inferred from homology"/>
<dbReference type="CDD" id="cd03786">
    <property type="entry name" value="GTB_UDP-GlcNAc_2-Epimerase"/>
    <property type="match status" value="1"/>
</dbReference>
<dbReference type="Gene3D" id="3.40.50.2000">
    <property type="entry name" value="Glycogen Phosphorylase B"/>
    <property type="match status" value="2"/>
</dbReference>
<sequence length="384" mass="41827">MRAKPRILVVYGTRPEAIKLAPVIGALRDDSRHDCIVVSSGQHREMILPVEEWFGIEPDFRLGVMKDNQGLNSMVAKLLADFNDIFKTEKPDFVMVQGDTSTALAGALAAFHLQIPVAHLEAGLRTGDLSSPFPEEGNRKLIGQISSLHLAPTPSARENLLKEGIPAGLINTVGNTVIDALQQTFHRFGVIEDPWLSELVESGKRIVLVTTHRRENLNFMVGIALALRELAERYLDTEFVLPLHLNPAVRQQIVPVLQGLPNVRICNPLDYPTFVALMKNSYLVLTDSGGVQEEAPSFGKPVLVMRNTSERGEGISQGLVKLVGTSSENIVAEVSRLLESHEYYGSVSSSKNPYGDGKASLRTVAAISAYLGTGVAMPDFAPNS</sequence>
<dbReference type="AlphaFoldDB" id="A0A7W2EAQ5"/>
<dbReference type="RefSeq" id="WP_181888846.1">
    <property type="nucleotide sequence ID" value="NZ_JACDTZ010000001.1"/>
</dbReference>
<evidence type="ECO:0000313" key="6">
    <source>
        <dbReference type="EMBL" id="MBA5244193.1"/>
    </source>
</evidence>
<dbReference type="GO" id="GO:0008761">
    <property type="term" value="F:UDP-N-acetylglucosamine 2-epimerase activity"/>
    <property type="evidence" value="ECO:0007669"/>
    <property type="project" value="UniProtKB-EC"/>
</dbReference>
<accession>A0A7W2EAQ5</accession>
<name>A0A7W2EAQ5_9CORY</name>
<dbReference type="SUPFAM" id="SSF53756">
    <property type="entry name" value="UDP-Glycosyltransferase/glycogen phosphorylase"/>
    <property type="match status" value="1"/>
</dbReference>
<dbReference type="Pfam" id="PF02350">
    <property type="entry name" value="Epimerase_2"/>
    <property type="match status" value="1"/>
</dbReference>
<dbReference type="PANTHER" id="PTHR43174:SF2">
    <property type="entry name" value="UDP-N-ACETYLGLUCOSAMINE 2-EPIMERASE"/>
    <property type="match status" value="1"/>
</dbReference>
<organism evidence="6 7">
    <name type="scientific">Corynebacterium haemomassiliense</name>
    <dbReference type="NCBI Taxonomy" id="2754726"/>
    <lineage>
        <taxon>Bacteria</taxon>
        <taxon>Bacillati</taxon>
        <taxon>Actinomycetota</taxon>
        <taxon>Actinomycetes</taxon>
        <taxon>Mycobacteriales</taxon>
        <taxon>Corynebacteriaceae</taxon>
        <taxon>Corynebacterium</taxon>
    </lineage>
</organism>
<dbReference type="EMBL" id="JACDTZ010000001">
    <property type="protein sequence ID" value="MBA5244193.1"/>
    <property type="molecule type" value="Genomic_DNA"/>
</dbReference>
<dbReference type="InterPro" id="IPR029767">
    <property type="entry name" value="WecB-like"/>
</dbReference>
<dbReference type="NCBIfam" id="TIGR00236">
    <property type="entry name" value="wecB"/>
    <property type="match status" value="1"/>
</dbReference>
<comment type="similarity">
    <text evidence="2 4">Belongs to the UDP-N-acetylglucosamine 2-epimerase family.</text>
</comment>
<dbReference type="EC" id="5.1.3.14" evidence="3"/>